<proteinExistence type="predicted"/>
<feature type="transmembrane region" description="Helical" evidence="5">
    <location>
        <begin position="142"/>
        <end position="163"/>
    </location>
</feature>
<dbReference type="EMBL" id="SSTD01018434">
    <property type="protein sequence ID" value="TYJ98029.1"/>
    <property type="molecule type" value="Genomic_DNA"/>
</dbReference>
<evidence type="ECO:0000256" key="5">
    <source>
        <dbReference type="SAM" id="Phobius"/>
    </source>
</evidence>
<reference evidence="8 9" key="1">
    <citation type="submission" date="2019-08" db="EMBL/GenBank/DDBJ databases">
        <title>Draft genome sequences of two oriental melons (Cucumis melo L. var makuwa).</title>
        <authorList>
            <person name="Kwon S.-Y."/>
        </authorList>
    </citation>
    <scope>NUCLEOTIDE SEQUENCE [LARGE SCALE GENOMIC DNA]</scope>
    <source>
        <strain evidence="9">cv. Chang Bougi</strain>
        <strain evidence="8">cv. SW 3</strain>
        <tissue evidence="6">Leaf</tissue>
    </source>
</reference>
<evidence type="ECO:0000313" key="7">
    <source>
        <dbReference type="EMBL" id="TYJ98029.1"/>
    </source>
</evidence>
<evidence type="ECO:0000313" key="8">
    <source>
        <dbReference type="Proteomes" id="UP000321393"/>
    </source>
</evidence>
<comment type="caution">
    <text evidence="6">The sequence shown here is derived from an EMBL/GenBank/DDBJ whole genome shotgun (WGS) entry which is preliminary data.</text>
</comment>
<dbReference type="Proteomes" id="UP000321393">
    <property type="component" value="Unassembled WGS sequence"/>
</dbReference>
<organism evidence="6 8">
    <name type="scientific">Cucumis melo var. makuwa</name>
    <name type="common">Oriental melon</name>
    <dbReference type="NCBI Taxonomy" id="1194695"/>
    <lineage>
        <taxon>Eukaryota</taxon>
        <taxon>Viridiplantae</taxon>
        <taxon>Streptophyta</taxon>
        <taxon>Embryophyta</taxon>
        <taxon>Tracheophyta</taxon>
        <taxon>Spermatophyta</taxon>
        <taxon>Magnoliopsida</taxon>
        <taxon>eudicotyledons</taxon>
        <taxon>Gunneridae</taxon>
        <taxon>Pentapetalae</taxon>
        <taxon>rosids</taxon>
        <taxon>fabids</taxon>
        <taxon>Cucurbitales</taxon>
        <taxon>Cucurbitaceae</taxon>
        <taxon>Benincaseae</taxon>
        <taxon>Cucumis</taxon>
    </lineage>
</organism>
<evidence type="ECO:0000256" key="3">
    <source>
        <dbReference type="ARBA" id="ARBA00022989"/>
    </source>
</evidence>
<dbReference type="GO" id="GO:0016020">
    <property type="term" value="C:membrane"/>
    <property type="evidence" value="ECO:0007669"/>
    <property type="project" value="UniProtKB-SubCell"/>
</dbReference>
<name>A0A5A7T8U7_CUCMM</name>
<keyword evidence="3 5" id="KW-1133">Transmembrane helix</keyword>
<evidence type="ECO:0000313" key="9">
    <source>
        <dbReference type="Proteomes" id="UP000321947"/>
    </source>
</evidence>
<dbReference type="Pfam" id="PF00335">
    <property type="entry name" value="Tetraspanin"/>
    <property type="match status" value="1"/>
</dbReference>
<dbReference type="EMBL" id="SSTE01018788">
    <property type="protein sequence ID" value="KAA0037895.1"/>
    <property type="molecule type" value="Genomic_DNA"/>
</dbReference>
<feature type="transmembrane region" description="Helical" evidence="5">
    <location>
        <begin position="109"/>
        <end position="130"/>
    </location>
</feature>
<evidence type="ECO:0000256" key="2">
    <source>
        <dbReference type="ARBA" id="ARBA00022692"/>
    </source>
</evidence>
<keyword evidence="2 5" id="KW-0812">Transmembrane</keyword>
<sequence>MDRTCCHVSLAFILKCFNFLQAFVGVSIIVYSAWMLDRWNHHVPVSPPPPVPALAPSPAASSVSFYLNSESVTVADRITAMDIAADFIPEFNMEELKLELNAFKLPAPWFIYSFMGFGVLLCCITLVGCIAAEAISGCCLCFYNMLIMLFIIVEVALVAFIAIDRRWEKDLPLDPTGELDELRQFIEDNINLSKWIGIVVISTQALSLLLAIILRSMVSTRKTEYDTEEEVGVRDRTREPLLNPPANQAAGAHFDLWGARMREKYGFNNSDRYNSSNQNRIDFNQLCERMGGCGVYDEM</sequence>
<dbReference type="OrthoDB" id="723894at2759"/>
<comment type="subcellular location">
    <subcellularLocation>
        <location evidence="1">Membrane</location>
        <topology evidence="1">Multi-pass membrane protein</topology>
    </subcellularLocation>
</comment>
<evidence type="ECO:0000313" key="6">
    <source>
        <dbReference type="EMBL" id="KAA0037895.1"/>
    </source>
</evidence>
<feature type="transmembrane region" description="Helical" evidence="5">
    <location>
        <begin position="12"/>
        <end position="34"/>
    </location>
</feature>
<keyword evidence="4 5" id="KW-0472">Membrane</keyword>
<dbReference type="Proteomes" id="UP000321947">
    <property type="component" value="Unassembled WGS sequence"/>
</dbReference>
<protein>
    <submittedName>
        <fullName evidence="6">Tetraspanin-18</fullName>
    </submittedName>
</protein>
<dbReference type="InterPro" id="IPR018499">
    <property type="entry name" value="Tetraspanin/Peripherin"/>
</dbReference>
<accession>A0A5A7T8U7</accession>
<feature type="transmembrane region" description="Helical" evidence="5">
    <location>
        <begin position="195"/>
        <end position="214"/>
    </location>
</feature>
<gene>
    <name evidence="7" type="ORF">E5676_scaffold487G00590</name>
    <name evidence="6" type="ORF">E6C27_scaffold36G00650</name>
</gene>
<dbReference type="AlphaFoldDB" id="A0A5A7T8U7"/>
<evidence type="ECO:0000256" key="4">
    <source>
        <dbReference type="ARBA" id="ARBA00023136"/>
    </source>
</evidence>
<evidence type="ECO:0000256" key="1">
    <source>
        <dbReference type="ARBA" id="ARBA00004141"/>
    </source>
</evidence>